<dbReference type="InterPro" id="IPR036249">
    <property type="entry name" value="Thioredoxin-like_sf"/>
</dbReference>
<evidence type="ECO:0000259" key="3">
    <source>
        <dbReference type="Pfam" id="PF13098"/>
    </source>
</evidence>
<evidence type="ECO:0000256" key="2">
    <source>
        <dbReference type="SAM" id="SignalP"/>
    </source>
</evidence>
<feature type="domain" description="Thioredoxin-like fold" evidence="3">
    <location>
        <begin position="38"/>
        <end position="132"/>
    </location>
</feature>
<reference evidence="4" key="1">
    <citation type="submission" date="2020-12" db="EMBL/GenBank/DDBJ databases">
        <title>Snuella sp. nov., isolated from sediment in Incheon.</title>
        <authorList>
            <person name="Kim W."/>
        </authorList>
    </citation>
    <scope>NUCLEOTIDE SEQUENCE</scope>
    <source>
        <strain evidence="4">CAU 1569</strain>
    </source>
</reference>
<comment type="caution">
    <text evidence="4">The sequence shown here is derived from an EMBL/GenBank/DDBJ whole genome shotgun (WGS) entry which is preliminary data.</text>
</comment>
<dbReference type="EMBL" id="JAELVQ010000011">
    <property type="protein sequence ID" value="MBJ6368383.1"/>
    <property type="molecule type" value="Genomic_DNA"/>
</dbReference>
<name>A0A8J7LNU2_9FLAO</name>
<sequence length="280" mass="31825">MIYSIKKIVILSLILTSVVSQSQTRFETGTWDEIKQKATKENKLIFVDLYFTGCAPCAQMDAEVFPNTFVSTFLSENYIAFKSDIFKEEIGKKLSLKYGVTGFPTFLFLTANGAVLDISSGFHNVDEFTALLSSIKNKANNKQYKKYSTNLDGDYPKFYRDAYLKSKRSIAYETIDAFLKKQENLGDEIPFVVITGLRASGKYADYILDNAEQLAKDYSSMQVRNSLLTIVNQKATTLGKANDETAFNKVLEKAKPIFTKKEWGRFGELFQENFNKNKEQ</sequence>
<evidence type="ECO:0000313" key="4">
    <source>
        <dbReference type="EMBL" id="MBJ6368383.1"/>
    </source>
</evidence>
<dbReference type="InterPro" id="IPR017937">
    <property type="entry name" value="Thioredoxin_CS"/>
</dbReference>
<evidence type="ECO:0000256" key="1">
    <source>
        <dbReference type="ARBA" id="ARBA00023284"/>
    </source>
</evidence>
<keyword evidence="2" id="KW-0732">Signal</keyword>
<dbReference type="RefSeq" id="WP_199115146.1">
    <property type="nucleotide sequence ID" value="NZ_JAELVQ010000011.1"/>
</dbReference>
<feature type="signal peptide" evidence="2">
    <location>
        <begin position="1"/>
        <end position="22"/>
    </location>
</feature>
<dbReference type="AlphaFoldDB" id="A0A8J7LNU2"/>
<feature type="chain" id="PRO_5035146635" evidence="2">
    <location>
        <begin position="23"/>
        <end position="280"/>
    </location>
</feature>
<evidence type="ECO:0000313" key="5">
    <source>
        <dbReference type="Proteomes" id="UP000610931"/>
    </source>
</evidence>
<organism evidence="4 5">
    <name type="scientific">Snuella sedimenti</name>
    <dbReference type="NCBI Taxonomy" id="2798802"/>
    <lineage>
        <taxon>Bacteria</taxon>
        <taxon>Pseudomonadati</taxon>
        <taxon>Bacteroidota</taxon>
        <taxon>Flavobacteriia</taxon>
        <taxon>Flavobacteriales</taxon>
        <taxon>Flavobacteriaceae</taxon>
        <taxon>Snuella</taxon>
    </lineage>
</organism>
<protein>
    <submittedName>
        <fullName evidence="4">Thioredoxin family protein</fullName>
    </submittedName>
</protein>
<keyword evidence="1" id="KW-0676">Redox-active center</keyword>
<dbReference type="PROSITE" id="PS00194">
    <property type="entry name" value="THIOREDOXIN_1"/>
    <property type="match status" value="1"/>
</dbReference>
<dbReference type="SUPFAM" id="SSF52833">
    <property type="entry name" value="Thioredoxin-like"/>
    <property type="match status" value="1"/>
</dbReference>
<dbReference type="Pfam" id="PF13098">
    <property type="entry name" value="Thioredoxin_2"/>
    <property type="match status" value="1"/>
</dbReference>
<dbReference type="InterPro" id="IPR012336">
    <property type="entry name" value="Thioredoxin-like_fold"/>
</dbReference>
<proteinExistence type="predicted"/>
<accession>A0A8J7LNU2</accession>
<dbReference type="Proteomes" id="UP000610931">
    <property type="component" value="Unassembled WGS sequence"/>
</dbReference>
<gene>
    <name evidence="4" type="ORF">JF259_09825</name>
</gene>
<keyword evidence="5" id="KW-1185">Reference proteome</keyword>
<dbReference type="Gene3D" id="3.40.30.10">
    <property type="entry name" value="Glutaredoxin"/>
    <property type="match status" value="1"/>
</dbReference>